<accession>A0A7S0F4F9</accession>
<dbReference type="AlphaFoldDB" id="A0A7S0F4F9"/>
<reference evidence="1" key="1">
    <citation type="submission" date="2021-01" db="EMBL/GenBank/DDBJ databases">
        <authorList>
            <person name="Corre E."/>
            <person name="Pelletier E."/>
            <person name="Niang G."/>
            <person name="Scheremetjew M."/>
            <person name="Finn R."/>
            <person name="Kale V."/>
            <person name="Holt S."/>
            <person name="Cochrane G."/>
            <person name="Meng A."/>
            <person name="Brown T."/>
            <person name="Cohen L."/>
        </authorList>
    </citation>
    <scope>NUCLEOTIDE SEQUENCE</scope>
    <source>
        <strain evidence="1">CCMP325</strain>
    </source>
</reference>
<gene>
    <name evidence="1" type="ORF">HPHI1048_LOCUS20549</name>
</gene>
<proteinExistence type="predicted"/>
<dbReference type="InterPro" id="IPR053325">
    <property type="entry name" value="H3-Acetyl_Activator"/>
</dbReference>
<dbReference type="EMBL" id="HBEO01030271">
    <property type="protein sequence ID" value="CAD8502619.1"/>
    <property type="molecule type" value="Transcribed_RNA"/>
</dbReference>
<sequence length="186" mass="21239">MQAAGRGMRGAVRVMMTKMKTRHHFRPSSKLSSTLSVLSRTSRSPCARFPFPLCPVPGVMPQAFLSQYRHTCAGAISKRPFSNQNDLDLNCKLQDIDEQFVEARELLADALDSFGSTYFEEDLDDAQDMVEKCLYTYNALLQELEDEQRNAVKRGMGMKMEQLKQELQSVLDMLTHDKEPERPKQD</sequence>
<name>A0A7S0F4F9_9CRYP</name>
<dbReference type="PANTHER" id="PTHR35706">
    <property type="entry name" value="F14O23.11 PROTEIN"/>
    <property type="match status" value="1"/>
</dbReference>
<protein>
    <submittedName>
        <fullName evidence="1">Uncharacterized protein</fullName>
    </submittedName>
</protein>
<dbReference type="PANTHER" id="PTHR35706:SF1">
    <property type="entry name" value="EMBRYOGENESIS-LIKE PROTEIN"/>
    <property type="match status" value="1"/>
</dbReference>
<organism evidence="1">
    <name type="scientific">Hanusia phi</name>
    <dbReference type="NCBI Taxonomy" id="3032"/>
    <lineage>
        <taxon>Eukaryota</taxon>
        <taxon>Cryptophyceae</taxon>
        <taxon>Pyrenomonadales</taxon>
        <taxon>Geminigeraceae</taxon>
        <taxon>Hanusia</taxon>
    </lineage>
</organism>
<evidence type="ECO:0000313" key="1">
    <source>
        <dbReference type="EMBL" id="CAD8502619.1"/>
    </source>
</evidence>